<feature type="compositionally biased region" description="Basic and acidic residues" evidence="1">
    <location>
        <begin position="368"/>
        <end position="385"/>
    </location>
</feature>
<proteinExistence type="predicted"/>
<organism evidence="2 3">
    <name type="scientific">Candidatus Bacteroides pullicola</name>
    <dbReference type="NCBI Taxonomy" id="2838475"/>
    <lineage>
        <taxon>Bacteria</taxon>
        <taxon>Pseudomonadati</taxon>
        <taxon>Bacteroidota</taxon>
        <taxon>Bacteroidia</taxon>
        <taxon>Bacteroidales</taxon>
        <taxon>Bacteroidaceae</taxon>
        <taxon>Bacteroides</taxon>
    </lineage>
</organism>
<evidence type="ECO:0000313" key="2">
    <source>
        <dbReference type="EMBL" id="HIY88856.1"/>
    </source>
</evidence>
<gene>
    <name evidence="2" type="ORF">H9824_09160</name>
</gene>
<accession>A0A9D2CM55</accession>
<reference evidence="2" key="1">
    <citation type="journal article" date="2021" name="PeerJ">
        <title>Extensive microbial diversity within the chicken gut microbiome revealed by metagenomics and culture.</title>
        <authorList>
            <person name="Gilroy R."/>
            <person name="Ravi A."/>
            <person name="Getino M."/>
            <person name="Pursley I."/>
            <person name="Horton D.L."/>
            <person name="Alikhan N.F."/>
            <person name="Baker D."/>
            <person name="Gharbi K."/>
            <person name="Hall N."/>
            <person name="Watson M."/>
            <person name="Adriaenssens E.M."/>
            <person name="Foster-Nyarko E."/>
            <person name="Jarju S."/>
            <person name="Secka A."/>
            <person name="Antonio M."/>
            <person name="Oren A."/>
            <person name="Chaudhuri R.R."/>
            <person name="La Ragione R."/>
            <person name="Hildebrand F."/>
            <person name="Pallen M.J."/>
        </authorList>
    </citation>
    <scope>NUCLEOTIDE SEQUENCE</scope>
    <source>
        <strain evidence="2">Gambia2-208</strain>
    </source>
</reference>
<dbReference type="AlphaFoldDB" id="A0A9D2CM55"/>
<name>A0A9D2CM55_9BACE</name>
<dbReference type="EMBL" id="DXCV01000061">
    <property type="protein sequence ID" value="HIY88856.1"/>
    <property type="molecule type" value="Genomic_DNA"/>
</dbReference>
<sequence length="602" mass="66093">MGKIKDTGRFAGIEWLLQDYFRFHVSPVMEDVRKELGRKQAEEMRDYSCSAAGILSFMASSQMPGSDPYQLLKVTGEWNSKTTEDYVEMCRQRILGSRKLQQDLALLAGEWRHAVIQEIGRARYDECSARLGCDLACAYVGYRVESQMTYKLVKDGMPKSSTDYIFRKAAKTSLFGMAQALNQSPLDAEIEARGEAAYRPSSVEKGAGWALGTAADALAMGGAGSWASFFRLVGFDVGVSAVTNHLDKEKDAAPTADDMETCISKGVFGSTSNVFHEIREEERKIRPHEDAYITGTNEKLANKIPIVDFDFEFMGWDKQDSNAFPFKTFTVPDGNKRDERYKDVPLIVAPGQEEAYLKEKAKLEAERAKREAAEAAQEEKRKKEAGNASGQEEARPTGDGTEQSGNHATATNENGWEGLLANFGLDGMGDIGQNLGYVLAMLPDLLVGIFTGKTQSLGLKDNLVPIASIIAGLFVKNPVLKMLLIGVGGLNLLNKAGHEALERGKQGEIPGPTRYKTYPDEPLDPRIGHPVLQGNTLVATIDKVPCTIQLTDTVADAYRAGALPLNTLANAVLARYDRMQSMAEQNYEQSESTAIHRTRGIQ</sequence>
<feature type="region of interest" description="Disordered" evidence="1">
    <location>
        <begin position="368"/>
        <end position="413"/>
    </location>
</feature>
<feature type="compositionally biased region" description="Polar residues" evidence="1">
    <location>
        <begin position="400"/>
        <end position="413"/>
    </location>
</feature>
<evidence type="ECO:0000313" key="3">
    <source>
        <dbReference type="Proteomes" id="UP000886851"/>
    </source>
</evidence>
<evidence type="ECO:0000256" key="1">
    <source>
        <dbReference type="SAM" id="MobiDB-lite"/>
    </source>
</evidence>
<comment type="caution">
    <text evidence="2">The sequence shown here is derived from an EMBL/GenBank/DDBJ whole genome shotgun (WGS) entry which is preliminary data.</text>
</comment>
<reference evidence="2" key="2">
    <citation type="submission" date="2021-04" db="EMBL/GenBank/DDBJ databases">
        <authorList>
            <person name="Gilroy R."/>
        </authorList>
    </citation>
    <scope>NUCLEOTIDE SEQUENCE</scope>
    <source>
        <strain evidence="2">Gambia2-208</strain>
    </source>
</reference>
<dbReference type="Proteomes" id="UP000886851">
    <property type="component" value="Unassembled WGS sequence"/>
</dbReference>
<protein>
    <submittedName>
        <fullName evidence="2">Uncharacterized protein</fullName>
    </submittedName>
</protein>